<accession>A0A6T7GP04</accession>
<dbReference type="Gene3D" id="3.40.190.10">
    <property type="entry name" value="Periplasmic binding protein-like II"/>
    <property type="match status" value="2"/>
</dbReference>
<protein>
    <recommendedName>
        <fullName evidence="3">Solute-binding protein family 3/N-terminal domain-containing protein</fullName>
    </recommendedName>
</protein>
<dbReference type="EMBL" id="HBEY01026884">
    <property type="protein sequence ID" value="CAD8609349.1"/>
    <property type="molecule type" value="Transcribed_RNA"/>
</dbReference>
<evidence type="ECO:0000256" key="1">
    <source>
        <dbReference type="SAM" id="SignalP"/>
    </source>
</evidence>
<feature type="chain" id="PRO_5030159709" description="Solute-binding protein family 3/N-terminal domain-containing protein" evidence="1">
    <location>
        <begin position="22"/>
        <end position="346"/>
    </location>
</feature>
<evidence type="ECO:0008006" key="3">
    <source>
        <dbReference type="Google" id="ProtNLM"/>
    </source>
</evidence>
<gene>
    <name evidence="2" type="ORF">CPEL01642_LOCUS12727</name>
</gene>
<feature type="signal peptide" evidence="1">
    <location>
        <begin position="1"/>
        <end position="21"/>
    </location>
</feature>
<dbReference type="SUPFAM" id="SSF53850">
    <property type="entry name" value="Periplasmic binding protein-like II"/>
    <property type="match status" value="1"/>
</dbReference>
<keyword evidence="1" id="KW-0732">Signal</keyword>
<proteinExistence type="predicted"/>
<organism evidence="2">
    <name type="scientific">Coccolithus braarudii</name>
    <dbReference type="NCBI Taxonomy" id="221442"/>
    <lineage>
        <taxon>Eukaryota</taxon>
        <taxon>Haptista</taxon>
        <taxon>Haptophyta</taxon>
        <taxon>Prymnesiophyceae</taxon>
        <taxon>Coccolithales</taxon>
        <taxon>Coccolithaceae</taxon>
        <taxon>Coccolithus</taxon>
    </lineage>
</organism>
<evidence type="ECO:0000313" key="2">
    <source>
        <dbReference type="EMBL" id="CAD8609349.1"/>
    </source>
</evidence>
<name>A0A6T7GP04_9EUKA</name>
<sequence>MLMIASALVSAFASAGPACDAAYEPPVPGIMPGSTKPSILLGQDIDWPPYAYIAMPPEGELSVAGFGHDVAKGLSEVCDIDVEVTQADWAGCWNSNKIGADAKAGVYHGCMTYTHTYGARNRWMDFSHAILQDNKPGGILTRLVDGVPLVKPNSDLSGKKVVDVDGWAPTADTLDIEPNVCTGQSFTGYTFVAPSGAALNYTNANDQALATLLSGAADVMWVYADHAFTYSCTDRDVDPTWDCELWSGFGTEFAYIQTGIYGHALNGTTLTMSKKGSKLSTIVNPCIDAFLKTESYYNICSKHELTGSCYQNEFFGKIVTEPKPWSLATSEHPEDNCAAGYCSCAA</sequence>
<reference evidence="2" key="1">
    <citation type="submission" date="2021-01" db="EMBL/GenBank/DDBJ databases">
        <authorList>
            <person name="Corre E."/>
            <person name="Pelletier E."/>
            <person name="Niang G."/>
            <person name="Scheremetjew M."/>
            <person name="Finn R."/>
            <person name="Kale V."/>
            <person name="Holt S."/>
            <person name="Cochrane G."/>
            <person name="Meng A."/>
            <person name="Brown T."/>
            <person name="Cohen L."/>
        </authorList>
    </citation>
    <scope>NUCLEOTIDE SEQUENCE</scope>
    <source>
        <strain evidence="2">PLY182g</strain>
    </source>
</reference>
<dbReference type="AlphaFoldDB" id="A0A6T7GP04"/>